<evidence type="ECO:0000256" key="2">
    <source>
        <dbReference type="ARBA" id="ARBA00006375"/>
    </source>
</evidence>
<keyword evidence="3 11" id="KW-0813">Transport</keyword>
<dbReference type="RefSeq" id="XP_018002080.1">
    <property type="nucleotide sequence ID" value="XM_018145591.1"/>
</dbReference>
<dbReference type="PROSITE" id="PS50920">
    <property type="entry name" value="SOLCAR"/>
    <property type="match status" value="3"/>
</dbReference>
<keyword evidence="6" id="KW-0999">Mitochondrion inner membrane</keyword>
<dbReference type="EMBL" id="LFJN01000008">
    <property type="protein sequence ID" value="KPI42117.1"/>
    <property type="molecule type" value="Genomic_DNA"/>
</dbReference>
<evidence type="ECO:0000256" key="1">
    <source>
        <dbReference type="ARBA" id="ARBA00004448"/>
    </source>
</evidence>
<dbReference type="Pfam" id="PF00153">
    <property type="entry name" value="Mito_carr"/>
    <property type="match status" value="3"/>
</dbReference>
<feature type="repeat" description="Solcar" evidence="10">
    <location>
        <begin position="132"/>
        <end position="223"/>
    </location>
</feature>
<dbReference type="GeneID" id="28737471"/>
<dbReference type="InterPro" id="IPR018108">
    <property type="entry name" value="MCP_transmembrane"/>
</dbReference>
<keyword evidence="9 10" id="KW-0472">Membrane</keyword>
<name>A0A0N1HD44_9EURO</name>
<dbReference type="Proteomes" id="UP000038010">
    <property type="component" value="Unassembled WGS sequence"/>
</dbReference>
<comment type="caution">
    <text evidence="12">The sequence shown here is derived from an EMBL/GenBank/DDBJ whole genome shotgun (WGS) entry which is preliminary data.</text>
</comment>
<dbReference type="InterPro" id="IPR002067">
    <property type="entry name" value="MCP"/>
</dbReference>
<dbReference type="GO" id="GO:0055085">
    <property type="term" value="P:transmembrane transport"/>
    <property type="evidence" value="ECO:0007669"/>
    <property type="project" value="InterPro"/>
</dbReference>
<evidence type="ECO:0000256" key="5">
    <source>
        <dbReference type="ARBA" id="ARBA00022737"/>
    </source>
</evidence>
<proteinExistence type="inferred from homology"/>
<sequence>MARSVEGAGVEQSPVLAAKNGRVPLSEKFWQGCIPFVIGGVSGMAATICVQPLDMVKVRMQLTTSDKSTGQGSVSAINVLRGIVRSGGAIELYNGLSAALARQLVYGTTRLGLFATFEQNLRRRAEISQHSYSFTQRALASVSAGGIAAAVGNPIEVALIRMQSDGMHPVNRQQKYRSAVDALIRIVKTEGVAVLWSGCGPTVVRAMSTNFGQLACFSETKHQLKVRTSLSDWQQTLLASANGGFCAALFSMPFDTVKSRLQSRQARYRGMAHCFSSILKEEGALRFYRGFPMYCARLGPHS</sequence>
<accession>A0A0N1HD44</accession>
<evidence type="ECO:0000256" key="3">
    <source>
        <dbReference type="ARBA" id="ARBA00022448"/>
    </source>
</evidence>
<gene>
    <name evidence="12" type="ORF">AB675_5385</name>
</gene>
<evidence type="ECO:0000256" key="6">
    <source>
        <dbReference type="ARBA" id="ARBA00022792"/>
    </source>
</evidence>
<keyword evidence="8" id="KW-0496">Mitochondrion</keyword>
<dbReference type="PANTHER" id="PTHR45618">
    <property type="entry name" value="MITOCHONDRIAL DICARBOXYLATE CARRIER-RELATED"/>
    <property type="match status" value="1"/>
</dbReference>
<comment type="similarity">
    <text evidence="2 11">Belongs to the mitochondrial carrier (TC 2.A.29) family.</text>
</comment>
<evidence type="ECO:0000256" key="9">
    <source>
        <dbReference type="ARBA" id="ARBA00023136"/>
    </source>
</evidence>
<evidence type="ECO:0000256" key="10">
    <source>
        <dbReference type="PROSITE-ProRule" id="PRU00282"/>
    </source>
</evidence>
<evidence type="ECO:0000256" key="7">
    <source>
        <dbReference type="ARBA" id="ARBA00022989"/>
    </source>
</evidence>
<evidence type="ECO:0000256" key="8">
    <source>
        <dbReference type="ARBA" id="ARBA00023128"/>
    </source>
</evidence>
<keyword evidence="5" id="KW-0677">Repeat</keyword>
<evidence type="ECO:0000256" key="4">
    <source>
        <dbReference type="ARBA" id="ARBA00022692"/>
    </source>
</evidence>
<organism evidence="12 13">
    <name type="scientific">Cyphellophora attinorum</name>
    <dbReference type="NCBI Taxonomy" id="1664694"/>
    <lineage>
        <taxon>Eukaryota</taxon>
        <taxon>Fungi</taxon>
        <taxon>Dikarya</taxon>
        <taxon>Ascomycota</taxon>
        <taxon>Pezizomycotina</taxon>
        <taxon>Eurotiomycetes</taxon>
        <taxon>Chaetothyriomycetidae</taxon>
        <taxon>Chaetothyriales</taxon>
        <taxon>Cyphellophoraceae</taxon>
        <taxon>Cyphellophora</taxon>
    </lineage>
</organism>
<reference evidence="12 13" key="1">
    <citation type="submission" date="2015-06" db="EMBL/GenBank/DDBJ databases">
        <title>Draft genome of the ant-associated black yeast Phialophora attae CBS 131958.</title>
        <authorList>
            <person name="Moreno L.F."/>
            <person name="Stielow B.J."/>
            <person name="de Hoog S."/>
            <person name="Vicente V.A."/>
            <person name="Weiss V.A."/>
            <person name="de Vries M."/>
            <person name="Cruz L.M."/>
            <person name="Souza E.M."/>
        </authorList>
    </citation>
    <scope>NUCLEOTIDE SEQUENCE [LARGE SCALE GENOMIC DNA]</scope>
    <source>
        <strain evidence="12 13">CBS 131958</strain>
    </source>
</reference>
<feature type="repeat" description="Solcar" evidence="10">
    <location>
        <begin position="34"/>
        <end position="120"/>
    </location>
</feature>
<evidence type="ECO:0000313" key="13">
    <source>
        <dbReference type="Proteomes" id="UP000038010"/>
    </source>
</evidence>
<dbReference type="InterPro" id="IPR050391">
    <property type="entry name" value="Mito_Metabolite_Transporter"/>
</dbReference>
<keyword evidence="7" id="KW-1133">Transmembrane helix</keyword>
<dbReference type="Gene3D" id="1.50.40.10">
    <property type="entry name" value="Mitochondrial carrier domain"/>
    <property type="match status" value="1"/>
</dbReference>
<dbReference type="OrthoDB" id="756301at2759"/>
<keyword evidence="4 10" id="KW-0812">Transmembrane</keyword>
<dbReference type="VEuPathDB" id="FungiDB:AB675_5385"/>
<comment type="subcellular location">
    <subcellularLocation>
        <location evidence="1">Mitochondrion inner membrane</location>
        <topology evidence="1">Multi-pass membrane protein</topology>
    </subcellularLocation>
</comment>
<evidence type="ECO:0000256" key="11">
    <source>
        <dbReference type="RuleBase" id="RU000488"/>
    </source>
</evidence>
<evidence type="ECO:0000313" key="12">
    <source>
        <dbReference type="EMBL" id="KPI42117.1"/>
    </source>
</evidence>
<dbReference type="InterPro" id="IPR023395">
    <property type="entry name" value="MCP_dom_sf"/>
</dbReference>
<dbReference type="FunFam" id="1.50.40.10:FF:000009">
    <property type="entry name" value="Mitochondrial 2-oxoglutarate/malate carrier protein"/>
    <property type="match status" value="1"/>
</dbReference>
<dbReference type="GO" id="GO:0005743">
    <property type="term" value="C:mitochondrial inner membrane"/>
    <property type="evidence" value="ECO:0007669"/>
    <property type="project" value="UniProtKB-SubCell"/>
</dbReference>
<dbReference type="AlphaFoldDB" id="A0A0N1HD44"/>
<feature type="repeat" description="Solcar" evidence="10">
    <location>
        <begin position="231"/>
        <end position="302"/>
    </location>
</feature>
<keyword evidence="13" id="KW-1185">Reference proteome</keyword>
<dbReference type="PRINTS" id="PR00926">
    <property type="entry name" value="MITOCARRIER"/>
</dbReference>
<protein>
    <submittedName>
        <fullName evidence="12">Putative mitochondrial 2-oxoglutarate/malate carrier protein</fullName>
    </submittedName>
</protein>
<dbReference type="SUPFAM" id="SSF103506">
    <property type="entry name" value="Mitochondrial carrier"/>
    <property type="match status" value="1"/>
</dbReference>